<gene>
    <name evidence="1" type="ORF">PXEA_LOCUS25927</name>
</gene>
<dbReference type="OrthoDB" id="244107at2759"/>
<evidence type="ECO:0000313" key="2">
    <source>
        <dbReference type="Proteomes" id="UP000784294"/>
    </source>
</evidence>
<keyword evidence="2" id="KW-1185">Reference proteome</keyword>
<protein>
    <recommendedName>
        <fullName evidence="3">RING-type domain-containing protein</fullName>
    </recommendedName>
</protein>
<reference evidence="1" key="1">
    <citation type="submission" date="2018-11" db="EMBL/GenBank/DDBJ databases">
        <authorList>
            <consortium name="Pathogen Informatics"/>
        </authorList>
    </citation>
    <scope>NUCLEOTIDE SEQUENCE</scope>
</reference>
<dbReference type="EMBL" id="CAAALY010244236">
    <property type="protein sequence ID" value="VEL32487.1"/>
    <property type="molecule type" value="Genomic_DNA"/>
</dbReference>
<evidence type="ECO:0008006" key="3">
    <source>
        <dbReference type="Google" id="ProtNLM"/>
    </source>
</evidence>
<dbReference type="GO" id="GO:0005770">
    <property type="term" value="C:late endosome"/>
    <property type="evidence" value="ECO:0007669"/>
    <property type="project" value="TreeGrafter"/>
</dbReference>
<sequence>MGGDSVVNLDGSAATLEQRQAAAAAAAIAFCREEDASRQAVVPSIRKRVSKRTTSVHLPHARGNSDIMNCDLQSAGVYVCVLEIGTFHFVEITSHLLSLLPFRVEVFAEVIRRSIPPENDGDYVDKPFAGSGGRIPGDCISEGGEFYEVADEEEEERDETAGELWQHVVLFAVDKPAFISALLKHAASEGFDPRLLLNKIAPNTKIPALRESLMKLMNDYQMQIDLRHNCQHILLSDVHRLLEQLVELHSAGLRIEQPHDISFCSACSRHLSIIPPTAIPNSLARKVCDSDGNDRDNLLAFVCQHVFHAACVDAPVGGLVGLANCPTCMKERSSG</sequence>
<dbReference type="PANTHER" id="PTHR12616:SF1">
    <property type="entry name" value="VACUOLAR PROTEIN SORTING-ASSOCIATED PROTEIN 41 HOMOLOG"/>
    <property type="match status" value="1"/>
</dbReference>
<proteinExistence type="predicted"/>
<dbReference type="GO" id="GO:0030897">
    <property type="term" value="C:HOPS complex"/>
    <property type="evidence" value="ECO:0007669"/>
    <property type="project" value="TreeGrafter"/>
</dbReference>
<dbReference type="PANTHER" id="PTHR12616">
    <property type="entry name" value="VACUOLAR PROTEIN SORTING VPS41"/>
    <property type="match status" value="1"/>
</dbReference>
<name>A0A448XAS4_9PLAT</name>
<accession>A0A448XAS4</accession>
<dbReference type="GO" id="GO:0009267">
    <property type="term" value="P:cellular response to starvation"/>
    <property type="evidence" value="ECO:0007669"/>
    <property type="project" value="TreeGrafter"/>
</dbReference>
<dbReference type="AlphaFoldDB" id="A0A448XAS4"/>
<dbReference type="GO" id="GO:0016236">
    <property type="term" value="P:macroautophagy"/>
    <property type="evidence" value="ECO:0007669"/>
    <property type="project" value="TreeGrafter"/>
</dbReference>
<comment type="caution">
    <text evidence="1">The sequence shown here is derived from an EMBL/GenBank/DDBJ whole genome shotgun (WGS) entry which is preliminary data.</text>
</comment>
<dbReference type="GO" id="GO:0006623">
    <property type="term" value="P:protein targeting to vacuole"/>
    <property type="evidence" value="ECO:0007669"/>
    <property type="project" value="InterPro"/>
</dbReference>
<evidence type="ECO:0000313" key="1">
    <source>
        <dbReference type="EMBL" id="VEL32487.1"/>
    </source>
</evidence>
<dbReference type="GO" id="GO:0034058">
    <property type="term" value="P:endosomal vesicle fusion"/>
    <property type="evidence" value="ECO:0007669"/>
    <property type="project" value="TreeGrafter"/>
</dbReference>
<dbReference type="Proteomes" id="UP000784294">
    <property type="component" value="Unassembled WGS sequence"/>
</dbReference>
<organism evidence="1 2">
    <name type="scientific">Protopolystoma xenopodis</name>
    <dbReference type="NCBI Taxonomy" id="117903"/>
    <lineage>
        <taxon>Eukaryota</taxon>
        <taxon>Metazoa</taxon>
        <taxon>Spiralia</taxon>
        <taxon>Lophotrochozoa</taxon>
        <taxon>Platyhelminthes</taxon>
        <taxon>Monogenea</taxon>
        <taxon>Polyopisthocotylea</taxon>
        <taxon>Polystomatidea</taxon>
        <taxon>Polystomatidae</taxon>
        <taxon>Protopolystoma</taxon>
    </lineage>
</organism>
<dbReference type="InterPro" id="IPR045111">
    <property type="entry name" value="Vps41/Vps8"/>
</dbReference>